<dbReference type="Proteomes" id="UP000076008">
    <property type="component" value="Unassembled WGS sequence"/>
</dbReference>
<proteinExistence type="predicted"/>
<dbReference type="RefSeq" id="WP_235836566.1">
    <property type="nucleotide sequence ID" value="NZ_FJXR01000027.1"/>
</dbReference>
<evidence type="ECO:0000256" key="1">
    <source>
        <dbReference type="SAM" id="SignalP"/>
    </source>
</evidence>
<dbReference type="EMBL" id="FJXR01000027">
    <property type="protein sequence ID" value="CZW05265.1"/>
    <property type="molecule type" value="Genomic_DNA"/>
</dbReference>
<feature type="signal peptide" evidence="1">
    <location>
        <begin position="1"/>
        <end position="23"/>
    </location>
</feature>
<accession>A0A144R892</accession>
<sequence>MMIRILGLIFLLLTAGCSTPGKPAFYYTWTQYKTGVEVMLVNEPQYKDGFDGILRLDDKGKYAVMAIYNGGDMSSHFGYVTKDSLESWITMYTDFLKWDPQNPAQPTKFTILDNLSWTHKDYDVEYRFVNGKKLFVINKHSTGNWFVDFSELSMDEANVAKLTNVYIDLRQKLK</sequence>
<dbReference type="AlphaFoldDB" id="A0A144R892"/>
<gene>
    <name evidence="2" type="ORF">SAMEA2273318_03864</name>
</gene>
<dbReference type="PROSITE" id="PS51257">
    <property type="entry name" value="PROKAR_LIPOPROTEIN"/>
    <property type="match status" value="1"/>
</dbReference>
<organism evidence="2 3">
    <name type="scientific">Enterobacter cloacae</name>
    <dbReference type="NCBI Taxonomy" id="550"/>
    <lineage>
        <taxon>Bacteria</taxon>
        <taxon>Pseudomonadati</taxon>
        <taxon>Pseudomonadota</taxon>
        <taxon>Gammaproteobacteria</taxon>
        <taxon>Enterobacterales</taxon>
        <taxon>Enterobacteriaceae</taxon>
        <taxon>Enterobacter</taxon>
        <taxon>Enterobacter cloacae complex</taxon>
    </lineage>
</organism>
<evidence type="ECO:0008006" key="4">
    <source>
        <dbReference type="Google" id="ProtNLM"/>
    </source>
</evidence>
<evidence type="ECO:0000313" key="3">
    <source>
        <dbReference type="Proteomes" id="UP000076008"/>
    </source>
</evidence>
<name>A0A144R892_ENTCL</name>
<feature type="chain" id="PRO_5009814314" description="Lipoprotein" evidence="1">
    <location>
        <begin position="24"/>
        <end position="174"/>
    </location>
</feature>
<keyword evidence="1" id="KW-0732">Signal</keyword>
<protein>
    <recommendedName>
        <fullName evidence="4">Lipoprotein</fullName>
    </recommendedName>
</protein>
<evidence type="ECO:0000313" key="2">
    <source>
        <dbReference type="EMBL" id="CZW05265.1"/>
    </source>
</evidence>
<reference evidence="2 3" key="1">
    <citation type="submission" date="2016-03" db="EMBL/GenBank/DDBJ databases">
        <authorList>
            <consortium name="Pathogen Informatics"/>
        </authorList>
    </citation>
    <scope>NUCLEOTIDE SEQUENCE [LARGE SCALE GENOMIC DNA]</scope>
    <source>
        <strain evidence="3">e1252</strain>
    </source>
</reference>